<evidence type="ECO:0000313" key="2">
    <source>
        <dbReference type="EMBL" id="KAF4624462.1"/>
    </source>
</evidence>
<feature type="region of interest" description="Disordered" evidence="1">
    <location>
        <begin position="239"/>
        <end position="269"/>
    </location>
</feature>
<evidence type="ECO:0000313" key="3">
    <source>
        <dbReference type="Proteomes" id="UP000566819"/>
    </source>
</evidence>
<dbReference type="Proteomes" id="UP000566819">
    <property type="component" value="Unassembled WGS sequence"/>
</dbReference>
<dbReference type="InterPro" id="IPR038765">
    <property type="entry name" value="Papain-like_cys_pep_sf"/>
</dbReference>
<comment type="caution">
    <text evidence="2">The sequence shown here is derived from an EMBL/GenBank/DDBJ whole genome shotgun (WGS) entry which is preliminary data.</text>
</comment>
<name>A0A8H4VW62_9HELO</name>
<dbReference type="AlphaFoldDB" id="A0A8H4VW62"/>
<dbReference type="OrthoDB" id="1939479at2759"/>
<organism evidence="2 3">
    <name type="scientific">Cudoniella acicularis</name>
    <dbReference type="NCBI Taxonomy" id="354080"/>
    <lineage>
        <taxon>Eukaryota</taxon>
        <taxon>Fungi</taxon>
        <taxon>Dikarya</taxon>
        <taxon>Ascomycota</taxon>
        <taxon>Pezizomycotina</taxon>
        <taxon>Leotiomycetes</taxon>
        <taxon>Helotiales</taxon>
        <taxon>Tricladiaceae</taxon>
        <taxon>Cudoniella</taxon>
    </lineage>
</organism>
<evidence type="ECO:0008006" key="4">
    <source>
        <dbReference type="Google" id="ProtNLM"/>
    </source>
</evidence>
<protein>
    <recommendedName>
        <fullName evidence="4">Ubiquitin-like protease family profile domain-containing protein</fullName>
    </recommendedName>
</protein>
<sequence length="269" mass="29845">MSTEIDLVLKTLKLSENELQALDYLLIPYHKFANPDGLGHGSLLGIAPKQKLVFIIDSMRFGVWASVDEWPFQGLMALALKTLPRSLNWPLFGQWSNRGAATDGSPNSAQQRDYYNCAVFSLTTAMCLAFGYDLPCYTEDDMNFKKRKQMLAELSNDGFNDPFNYGLFHIPQVAIDLPSKYSPLITVADVKKLKKHGLGVDPEKEIEPDTEILEGDVASSGPEDEAELMGEDVECLEGIADEEAGSSSAPLTHREKNLKAGFPAQFDYR</sequence>
<evidence type="ECO:0000256" key="1">
    <source>
        <dbReference type="SAM" id="MobiDB-lite"/>
    </source>
</evidence>
<dbReference type="EMBL" id="JAAMPI010001650">
    <property type="protein sequence ID" value="KAF4624462.1"/>
    <property type="molecule type" value="Genomic_DNA"/>
</dbReference>
<reference evidence="2 3" key="1">
    <citation type="submission" date="2020-03" db="EMBL/GenBank/DDBJ databases">
        <title>Draft Genome Sequence of Cudoniella acicularis.</title>
        <authorList>
            <person name="Buettner E."/>
            <person name="Kellner H."/>
        </authorList>
    </citation>
    <scope>NUCLEOTIDE SEQUENCE [LARGE SCALE GENOMIC DNA]</scope>
    <source>
        <strain evidence="2 3">DSM 108380</strain>
    </source>
</reference>
<dbReference type="SUPFAM" id="SSF54001">
    <property type="entry name" value="Cysteine proteinases"/>
    <property type="match status" value="1"/>
</dbReference>
<gene>
    <name evidence="2" type="ORF">G7Y89_g13707</name>
</gene>
<accession>A0A8H4VW62</accession>
<dbReference type="Gene3D" id="3.40.395.10">
    <property type="entry name" value="Adenoviral Proteinase, Chain A"/>
    <property type="match status" value="1"/>
</dbReference>
<proteinExistence type="predicted"/>
<keyword evidence="3" id="KW-1185">Reference proteome</keyword>